<dbReference type="GO" id="GO:0016758">
    <property type="term" value="F:hexosyltransferase activity"/>
    <property type="evidence" value="ECO:0007669"/>
    <property type="project" value="UniProtKB-ARBA"/>
</dbReference>
<dbReference type="EMBL" id="JAAGVY010000005">
    <property type="protein sequence ID" value="NEN22720.1"/>
    <property type="molecule type" value="Genomic_DNA"/>
</dbReference>
<keyword evidence="2" id="KW-0808">Transferase</keyword>
<keyword evidence="3" id="KW-1185">Reference proteome</keyword>
<reference evidence="2 3" key="1">
    <citation type="submission" date="2020-02" db="EMBL/GenBank/DDBJ databases">
        <title>Out from the shadows clarifying the taxonomy of the family Cryomorphaceae and related taxa by utilizing the GTDB taxonomic framework.</title>
        <authorList>
            <person name="Bowman J.P."/>
        </authorList>
    </citation>
    <scope>NUCLEOTIDE SEQUENCE [LARGE SCALE GENOMIC DNA]</scope>
    <source>
        <strain evidence="2 3">QSSC 1-22</strain>
    </source>
</reference>
<sequence>MKKTISVIVATYNSEKSIERLLNSILNQSGIGNDFDIELIVVDDCSTDKTTEIVRKYNANLLSTNKNSGGPNTGRNIGLKKASGDYICIADHDDEWKENKILLQLPYLETVPIVTCGYTIHDIERSKNIDKVNTSIEGFQYFGRNETFLQKLTKSLTGQITYLGGIIYKKELKDILFEENFGMVDYDWLLRLLHLKDSIEVCESLYDRHVSKVNLSLNENYRIKDFYFSLMFIEQYLPLYPKEVKISYKKIHGSRARYYYLINNMKLARFYFLRSHIDLKTIAYYITSFWGSKYVIKKYNVFG</sequence>
<dbReference type="PANTHER" id="PTHR22916:SF3">
    <property type="entry name" value="UDP-GLCNAC:BETAGAL BETA-1,3-N-ACETYLGLUCOSAMINYLTRANSFERASE-LIKE PROTEIN 1"/>
    <property type="match status" value="1"/>
</dbReference>
<name>A0A7K3WM48_9FLAO</name>
<dbReference type="Proteomes" id="UP000486602">
    <property type="component" value="Unassembled WGS sequence"/>
</dbReference>
<organism evidence="2 3">
    <name type="scientific">Cryomorpha ignava</name>
    <dbReference type="NCBI Taxonomy" id="101383"/>
    <lineage>
        <taxon>Bacteria</taxon>
        <taxon>Pseudomonadati</taxon>
        <taxon>Bacteroidota</taxon>
        <taxon>Flavobacteriia</taxon>
        <taxon>Flavobacteriales</taxon>
        <taxon>Cryomorphaceae</taxon>
        <taxon>Cryomorpha</taxon>
    </lineage>
</organism>
<dbReference type="PANTHER" id="PTHR22916">
    <property type="entry name" value="GLYCOSYLTRANSFERASE"/>
    <property type="match status" value="1"/>
</dbReference>
<dbReference type="InterPro" id="IPR029044">
    <property type="entry name" value="Nucleotide-diphossugar_trans"/>
</dbReference>
<evidence type="ECO:0000259" key="1">
    <source>
        <dbReference type="Pfam" id="PF00535"/>
    </source>
</evidence>
<dbReference type="RefSeq" id="WP_163283448.1">
    <property type="nucleotide sequence ID" value="NZ_JAAGVY010000005.1"/>
</dbReference>
<dbReference type="SUPFAM" id="SSF53448">
    <property type="entry name" value="Nucleotide-diphospho-sugar transferases"/>
    <property type="match status" value="1"/>
</dbReference>
<proteinExistence type="predicted"/>
<dbReference type="Pfam" id="PF00535">
    <property type="entry name" value="Glycos_transf_2"/>
    <property type="match status" value="1"/>
</dbReference>
<comment type="caution">
    <text evidence="2">The sequence shown here is derived from an EMBL/GenBank/DDBJ whole genome shotgun (WGS) entry which is preliminary data.</text>
</comment>
<evidence type="ECO:0000313" key="2">
    <source>
        <dbReference type="EMBL" id="NEN22720.1"/>
    </source>
</evidence>
<protein>
    <submittedName>
        <fullName evidence="2">Glycosyltransferase family 2 protein</fullName>
    </submittedName>
</protein>
<gene>
    <name evidence="2" type="ORF">G3O08_04270</name>
</gene>
<dbReference type="AlphaFoldDB" id="A0A7K3WM48"/>
<dbReference type="Gene3D" id="3.90.550.10">
    <property type="entry name" value="Spore Coat Polysaccharide Biosynthesis Protein SpsA, Chain A"/>
    <property type="match status" value="1"/>
</dbReference>
<dbReference type="InterPro" id="IPR001173">
    <property type="entry name" value="Glyco_trans_2-like"/>
</dbReference>
<feature type="domain" description="Glycosyltransferase 2-like" evidence="1">
    <location>
        <begin position="6"/>
        <end position="158"/>
    </location>
</feature>
<accession>A0A7K3WM48</accession>
<dbReference type="CDD" id="cd00761">
    <property type="entry name" value="Glyco_tranf_GTA_type"/>
    <property type="match status" value="1"/>
</dbReference>
<evidence type="ECO:0000313" key="3">
    <source>
        <dbReference type="Proteomes" id="UP000486602"/>
    </source>
</evidence>